<keyword evidence="3" id="KW-1185">Reference proteome</keyword>
<evidence type="ECO:0000313" key="3">
    <source>
        <dbReference type="Proteomes" id="UP001106592"/>
    </source>
</evidence>
<comment type="caution">
    <text evidence="2">The sequence shown here is derived from an EMBL/GenBank/DDBJ whole genome shotgun (WGS) entry which is preliminary data.</text>
</comment>
<evidence type="ECO:0000313" key="2">
    <source>
        <dbReference type="EMBL" id="MBV6286139.1"/>
    </source>
</evidence>
<dbReference type="RefSeq" id="WP_217973658.1">
    <property type="nucleotide sequence ID" value="NZ_JAHTBI010000010.1"/>
</dbReference>
<organism evidence="2 3">
    <name type="scientific">Pseudomonas aegrilactucae</name>
    <dbReference type="NCBI Taxonomy" id="2854028"/>
    <lineage>
        <taxon>Bacteria</taxon>
        <taxon>Pseudomonadati</taxon>
        <taxon>Pseudomonadota</taxon>
        <taxon>Gammaproteobacteria</taxon>
        <taxon>Pseudomonadales</taxon>
        <taxon>Pseudomonadaceae</taxon>
        <taxon>Pseudomonas</taxon>
    </lineage>
</organism>
<proteinExistence type="predicted"/>
<feature type="chain" id="PRO_5040114942" description="Halovibrin HvnA" evidence="1">
    <location>
        <begin position="24"/>
        <end position="440"/>
    </location>
</feature>
<accession>A0A9Q2XH99</accession>
<keyword evidence="1" id="KW-0732">Signal</keyword>
<sequence length="440" mass="47589">MKSLMRLLCLGCTLCLVQGAAHALGGAQTAALLNARYASTAPQCVGRAPAFACSGIVLRTLMPNQAEKFWVPGAAEGTDMRFSFVRKDHVPTTLGSGAGFLLFDRFTALAHGKPYQATQTAANLSEVVVNGWNAQAPGQLAIQGVFYDTGQAGSLLRAQNSQRDYFQVTGTWLPVLRLQLDEPQGQVFGFSQQDQLDNGYRVAARLNARYLDTGNGDDTCRGNRGAFYCRGVLLRTTDVGNFRAWDPSPSSVHGNGVSFSYFRADTKVLRTYKGQGLVIREAAAPATTPLSLRCVYPFDAGTGGQADMCNFRPSCASLGIDSAAAWLARYRASPHSSCWFSTAAQQFRVANEIRQQLSDSLGWNELMVAAWPAGAPLGLPLEALLYSRTTHLGGDGLAGGKRFQTDYFTDTGRTLPLLQLHPMPTDGRLFTYDPNDQATR</sequence>
<dbReference type="Proteomes" id="UP001106592">
    <property type="component" value="Unassembled WGS sequence"/>
</dbReference>
<dbReference type="AlphaFoldDB" id="A0A9Q2XH99"/>
<evidence type="ECO:0000256" key="1">
    <source>
        <dbReference type="SAM" id="SignalP"/>
    </source>
</evidence>
<name>A0A9Q2XH99_9PSED</name>
<dbReference type="EMBL" id="JAHTBI010000010">
    <property type="protein sequence ID" value="MBV6286139.1"/>
    <property type="molecule type" value="Genomic_DNA"/>
</dbReference>
<reference evidence="2" key="1">
    <citation type="journal article" date="2022" name="Int. J. Syst. Evol. Microbiol.">
        <title>Pseudomonas aegrilactucae sp. nov. and Pseudomonas morbosilactucae sp. nov., pathogens causing bacterial rot of lettuce in Japan.</title>
        <authorList>
            <person name="Sawada H."/>
            <person name="Fujikawa T."/>
            <person name="Satou M."/>
        </authorList>
    </citation>
    <scope>NUCLEOTIDE SEQUENCE</scope>
    <source>
        <strain evidence="2">MAFF 301350</strain>
    </source>
</reference>
<feature type="signal peptide" evidence="1">
    <location>
        <begin position="1"/>
        <end position="23"/>
    </location>
</feature>
<reference evidence="2" key="2">
    <citation type="journal article" date="2023" name="Plant Pathol.">
        <title>Dismantling and reorganizing Pseudomonas marginalis sensu#lato.</title>
        <authorList>
            <person name="Sawada H."/>
            <person name="Fujikawa T."/>
            <person name="Satou M."/>
        </authorList>
    </citation>
    <scope>NUCLEOTIDE SEQUENCE</scope>
    <source>
        <strain evidence="2">MAFF 301350</strain>
    </source>
</reference>
<gene>
    <name evidence="2" type="ORF">KUO17_03635</name>
</gene>
<evidence type="ECO:0008006" key="4">
    <source>
        <dbReference type="Google" id="ProtNLM"/>
    </source>
</evidence>
<protein>
    <recommendedName>
        <fullName evidence="4">Halovibrin HvnA</fullName>
    </recommendedName>
</protein>